<keyword evidence="2" id="KW-1185">Reference proteome</keyword>
<evidence type="ECO:0000313" key="2">
    <source>
        <dbReference type="Proteomes" id="UP000078492"/>
    </source>
</evidence>
<name>A0A151J517_9HYME</name>
<reference evidence="1 2" key="1">
    <citation type="submission" date="2015-09" db="EMBL/GenBank/DDBJ databases">
        <title>Trachymyrmex cornetzi WGS genome.</title>
        <authorList>
            <person name="Nygaard S."/>
            <person name="Hu H."/>
            <person name="Boomsma J."/>
            <person name="Zhang G."/>
        </authorList>
    </citation>
    <scope>NUCLEOTIDE SEQUENCE [LARGE SCALE GENOMIC DNA]</scope>
    <source>
        <strain evidence="1">Tcor2-1</strain>
        <tissue evidence="1">Whole body</tissue>
    </source>
</reference>
<proteinExistence type="predicted"/>
<gene>
    <name evidence="1" type="ORF">ALC57_09737</name>
</gene>
<dbReference type="Proteomes" id="UP000078492">
    <property type="component" value="Unassembled WGS sequence"/>
</dbReference>
<accession>A0A151J517</accession>
<organism evidence="1 2">
    <name type="scientific">Trachymyrmex cornetzi</name>
    <dbReference type="NCBI Taxonomy" id="471704"/>
    <lineage>
        <taxon>Eukaryota</taxon>
        <taxon>Metazoa</taxon>
        <taxon>Ecdysozoa</taxon>
        <taxon>Arthropoda</taxon>
        <taxon>Hexapoda</taxon>
        <taxon>Insecta</taxon>
        <taxon>Pterygota</taxon>
        <taxon>Neoptera</taxon>
        <taxon>Endopterygota</taxon>
        <taxon>Hymenoptera</taxon>
        <taxon>Apocrita</taxon>
        <taxon>Aculeata</taxon>
        <taxon>Formicoidea</taxon>
        <taxon>Formicidae</taxon>
        <taxon>Myrmicinae</taxon>
        <taxon>Trachymyrmex</taxon>
    </lineage>
</organism>
<sequence>MSSVDNVVIPTANACCLPSAITAYDTTTVFLSTVIIFAPFDVKPGHIIFAPLRTNLMAPLSTCCIGRKNGSEKKMYIDHNKKLNFFFLFEQTMRKLTLV</sequence>
<evidence type="ECO:0000313" key="1">
    <source>
        <dbReference type="EMBL" id="KYN17956.1"/>
    </source>
</evidence>
<dbReference type="EMBL" id="KQ980063">
    <property type="protein sequence ID" value="KYN17956.1"/>
    <property type="molecule type" value="Genomic_DNA"/>
</dbReference>
<protein>
    <submittedName>
        <fullName evidence="1">Uncharacterized protein</fullName>
    </submittedName>
</protein>
<dbReference type="AlphaFoldDB" id="A0A151J517"/>